<evidence type="ECO:0000313" key="3">
    <source>
        <dbReference type="Proteomes" id="UP000029003"/>
    </source>
</evidence>
<comment type="caution">
    <text evidence="2">The sequence shown here is derived from an EMBL/GenBank/DDBJ whole genome shotgun (WGS) entry which is preliminary data.</text>
</comment>
<evidence type="ECO:0000259" key="1">
    <source>
        <dbReference type="PROSITE" id="PS51459"/>
    </source>
</evidence>
<gene>
    <name evidence="2" type="ORF">THER5_1875</name>
</gene>
<dbReference type="Pfam" id="PF02661">
    <property type="entry name" value="Fic"/>
    <property type="match status" value="1"/>
</dbReference>
<dbReference type="EMBL" id="JGZT01000008">
    <property type="protein sequence ID" value="KFJ01478.1"/>
    <property type="molecule type" value="Genomic_DNA"/>
</dbReference>
<proteinExistence type="predicted"/>
<feature type="domain" description="Fido" evidence="1">
    <location>
        <begin position="20"/>
        <end position="155"/>
    </location>
</feature>
<dbReference type="InterPro" id="IPR036597">
    <property type="entry name" value="Fido-like_dom_sf"/>
</dbReference>
<dbReference type="Proteomes" id="UP000029003">
    <property type="component" value="Unassembled WGS sequence"/>
</dbReference>
<dbReference type="InterPro" id="IPR053737">
    <property type="entry name" value="Type_II_TA_Toxin"/>
</dbReference>
<sequence length="169" mass="19037">MTAGSRGYAPISMSDEAISMLVSSLMDIHREVVKERGFSLGARIPDAVRTQIEGRIESVILSSFGDHFGTKPADRFSAIFEQMAHFAYHMAKGHIFADGNKRTTMVSCFSILKSEHIETTTQDAVETRENEVYIYIQQLVTGETGEKDFSDFLRTHSQKMASTEEFKRE</sequence>
<dbReference type="AlphaFoldDB" id="A0A087E127"/>
<accession>A0A087E127</accession>
<organism evidence="2 3">
    <name type="scientific">Bifidobacterium thermacidophilum subsp. thermacidophilum</name>
    <dbReference type="NCBI Taxonomy" id="79262"/>
    <lineage>
        <taxon>Bacteria</taxon>
        <taxon>Bacillati</taxon>
        <taxon>Actinomycetota</taxon>
        <taxon>Actinomycetes</taxon>
        <taxon>Bifidobacteriales</taxon>
        <taxon>Bifidobacteriaceae</taxon>
        <taxon>Bifidobacterium</taxon>
    </lineage>
</organism>
<evidence type="ECO:0000313" key="2">
    <source>
        <dbReference type="EMBL" id="KFJ01478.1"/>
    </source>
</evidence>
<dbReference type="SUPFAM" id="SSF140931">
    <property type="entry name" value="Fic-like"/>
    <property type="match status" value="1"/>
</dbReference>
<dbReference type="Gene3D" id="1.20.120.1870">
    <property type="entry name" value="Fic/DOC protein, Fido domain"/>
    <property type="match status" value="1"/>
</dbReference>
<reference evidence="2 3" key="1">
    <citation type="submission" date="2014-03" db="EMBL/GenBank/DDBJ databases">
        <title>Genomics of Bifidobacteria.</title>
        <authorList>
            <person name="Ventura M."/>
            <person name="Milani C."/>
            <person name="Lugli G.A."/>
        </authorList>
    </citation>
    <scope>NUCLEOTIDE SEQUENCE [LARGE SCALE GENOMIC DNA]</scope>
    <source>
        <strain evidence="2 3">LMG 21395</strain>
    </source>
</reference>
<dbReference type="InterPro" id="IPR003812">
    <property type="entry name" value="Fido"/>
</dbReference>
<protein>
    <submittedName>
        <fullName evidence="2">Death-on-curing family protein</fullName>
    </submittedName>
</protein>
<dbReference type="PROSITE" id="PS51459">
    <property type="entry name" value="FIDO"/>
    <property type="match status" value="1"/>
</dbReference>
<name>A0A087E127_9BIFI</name>